<dbReference type="EMBL" id="FMVM01000008">
    <property type="protein sequence ID" value="SCY73587.1"/>
    <property type="molecule type" value="Genomic_DNA"/>
</dbReference>
<dbReference type="GO" id="GO:0016020">
    <property type="term" value="C:membrane"/>
    <property type="evidence" value="ECO:0007669"/>
    <property type="project" value="InterPro"/>
</dbReference>
<accession>A0A1G5ICA9</accession>
<dbReference type="InterPro" id="IPR029039">
    <property type="entry name" value="Flavoprotein-like_sf"/>
</dbReference>
<gene>
    <name evidence="10" type="ORF">SAMN05720606_108183</name>
</gene>
<evidence type="ECO:0000313" key="10">
    <source>
        <dbReference type="EMBL" id="SCY73587.1"/>
    </source>
</evidence>
<dbReference type="InterPro" id="IPR050315">
    <property type="entry name" value="FAD-oxidoreductase_2"/>
</dbReference>
<protein>
    <recommendedName>
        <fullName evidence="3 8">Urocanate reductase</fullName>
        <ecNumber evidence="2 8">1.3.99.33</ecNumber>
    </recommendedName>
</protein>
<dbReference type="GO" id="GO:0033765">
    <property type="term" value="F:steroid dehydrogenase activity, acting on the CH-CH group of donors"/>
    <property type="evidence" value="ECO:0007669"/>
    <property type="project" value="UniProtKB-ARBA"/>
</dbReference>
<evidence type="ECO:0000256" key="3">
    <source>
        <dbReference type="ARBA" id="ARBA00015872"/>
    </source>
</evidence>
<dbReference type="InterPro" id="IPR036188">
    <property type="entry name" value="FAD/NAD-bd_sf"/>
</dbReference>
<dbReference type="PANTHER" id="PTHR43400">
    <property type="entry name" value="FUMARATE REDUCTASE"/>
    <property type="match status" value="1"/>
</dbReference>
<dbReference type="GO" id="GO:0010181">
    <property type="term" value="F:FMN binding"/>
    <property type="evidence" value="ECO:0007669"/>
    <property type="project" value="InterPro"/>
</dbReference>
<proteinExistence type="inferred from homology"/>
<dbReference type="InterPro" id="IPR010960">
    <property type="entry name" value="Flavocytochrome_c"/>
</dbReference>
<dbReference type="STRING" id="582692.SAMN05720606_108183"/>
<feature type="domain" description="FMN-binding" evidence="9">
    <location>
        <begin position="201"/>
        <end position="275"/>
    </location>
</feature>
<evidence type="ECO:0000256" key="4">
    <source>
        <dbReference type="ARBA" id="ARBA00022630"/>
    </source>
</evidence>
<dbReference type="PANTHER" id="PTHR43400:SF7">
    <property type="entry name" value="FAD-DEPENDENT OXIDOREDUCTASE 2 FAD BINDING DOMAIN-CONTAINING PROTEIN"/>
    <property type="match status" value="1"/>
</dbReference>
<dbReference type="Pfam" id="PF04205">
    <property type="entry name" value="FMN_bind"/>
    <property type="match status" value="1"/>
</dbReference>
<dbReference type="Pfam" id="PF03358">
    <property type="entry name" value="FMN_red"/>
    <property type="match status" value="1"/>
</dbReference>
<evidence type="ECO:0000256" key="6">
    <source>
        <dbReference type="ARBA" id="ARBA00023002"/>
    </source>
</evidence>
<dbReference type="Gene3D" id="3.90.1010.20">
    <property type="match status" value="1"/>
</dbReference>
<dbReference type="InterPro" id="IPR003953">
    <property type="entry name" value="FAD-dep_OxRdtase_2_FAD-bd"/>
</dbReference>
<dbReference type="InterPro" id="IPR005025">
    <property type="entry name" value="FMN_Rdtase-like_dom"/>
</dbReference>
<dbReference type="Proteomes" id="UP000198538">
    <property type="component" value="Unassembled WGS sequence"/>
</dbReference>
<dbReference type="RefSeq" id="WP_090920321.1">
    <property type="nucleotide sequence ID" value="NZ_FMVM01000008.1"/>
</dbReference>
<keyword evidence="4 8" id="KW-0285">Flavoprotein</keyword>
<dbReference type="Pfam" id="PF00890">
    <property type="entry name" value="FAD_binding_2"/>
    <property type="match status" value="2"/>
</dbReference>
<dbReference type="SUPFAM" id="SSF56425">
    <property type="entry name" value="Succinate dehydrogenase/fumarate reductase flavoprotein, catalytic domain"/>
    <property type="match status" value="1"/>
</dbReference>
<name>A0A1G5ICA9_9BACL</name>
<dbReference type="Gene3D" id="3.90.700.10">
    <property type="entry name" value="Succinate dehydrogenase/fumarate reductase flavoprotein, catalytic domain"/>
    <property type="match status" value="1"/>
</dbReference>
<comment type="cofactor">
    <cofactor evidence="8">
        <name>FAD</name>
        <dbReference type="ChEBI" id="CHEBI:57692"/>
    </cofactor>
    <text evidence="8">Binds 1 FAD per subunit.</text>
</comment>
<reference evidence="11" key="1">
    <citation type="submission" date="2016-10" db="EMBL/GenBank/DDBJ databases">
        <authorList>
            <person name="Varghese N."/>
            <person name="Submissions S."/>
        </authorList>
    </citation>
    <scope>NUCLEOTIDE SEQUENCE [LARGE SCALE GENOMIC DNA]</scope>
    <source>
        <strain evidence="11">BL9</strain>
    </source>
</reference>
<keyword evidence="6 8" id="KW-0560">Oxidoreductase</keyword>
<dbReference type="SUPFAM" id="SSF52218">
    <property type="entry name" value="Flavoproteins"/>
    <property type="match status" value="1"/>
</dbReference>
<dbReference type="SUPFAM" id="SSF51905">
    <property type="entry name" value="FAD/NAD(P)-binding domain"/>
    <property type="match status" value="1"/>
</dbReference>
<organism evidence="10 11">
    <name type="scientific">Paenibacillus polysaccharolyticus</name>
    <dbReference type="NCBI Taxonomy" id="582692"/>
    <lineage>
        <taxon>Bacteria</taxon>
        <taxon>Bacillati</taxon>
        <taxon>Bacillota</taxon>
        <taxon>Bacilli</taxon>
        <taxon>Bacillales</taxon>
        <taxon>Paenibacillaceae</taxon>
        <taxon>Paenibacillus</taxon>
    </lineage>
</organism>
<evidence type="ECO:0000313" key="11">
    <source>
        <dbReference type="Proteomes" id="UP000198538"/>
    </source>
</evidence>
<comment type="similarity">
    <text evidence="1 8">Belongs to the FAD-dependent oxidoreductase 2 family. FRD/SDH subfamily.</text>
</comment>
<evidence type="ECO:0000256" key="8">
    <source>
        <dbReference type="RuleBase" id="RU366062"/>
    </source>
</evidence>
<evidence type="ECO:0000259" key="9">
    <source>
        <dbReference type="SMART" id="SM00900"/>
    </source>
</evidence>
<keyword evidence="5 8" id="KW-0274">FAD</keyword>
<comment type="cofactor">
    <cofactor evidence="8">
        <name>FMN</name>
        <dbReference type="ChEBI" id="CHEBI:58210"/>
    </cofactor>
    <text evidence="8">Binds 1 or 2 FMN covalently per subunit.</text>
</comment>
<evidence type="ECO:0000256" key="2">
    <source>
        <dbReference type="ARBA" id="ARBA00013137"/>
    </source>
</evidence>
<dbReference type="AlphaFoldDB" id="A0A1G5ICA9"/>
<comment type="catalytic activity">
    <reaction evidence="7 8">
        <text>dihydrourocanate + A = urocanate + AH2</text>
        <dbReference type="Rhea" id="RHEA:36059"/>
        <dbReference type="ChEBI" id="CHEBI:13193"/>
        <dbReference type="ChEBI" id="CHEBI:17499"/>
        <dbReference type="ChEBI" id="CHEBI:27247"/>
        <dbReference type="ChEBI" id="CHEBI:72991"/>
        <dbReference type="EC" id="1.3.99.33"/>
    </reaction>
</comment>
<dbReference type="InterPro" id="IPR007329">
    <property type="entry name" value="FMN-bd"/>
</dbReference>
<dbReference type="SMART" id="SM00900">
    <property type="entry name" value="FMN_bind"/>
    <property type="match status" value="1"/>
</dbReference>
<dbReference type="Gene3D" id="3.40.50.360">
    <property type="match status" value="1"/>
</dbReference>
<evidence type="ECO:0000256" key="7">
    <source>
        <dbReference type="ARBA" id="ARBA00049922"/>
    </source>
</evidence>
<evidence type="ECO:0000256" key="5">
    <source>
        <dbReference type="ARBA" id="ARBA00022827"/>
    </source>
</evidence>
<sequence length="816" mass="88781">MKIIAIVGTNAKKSYNRKLLQFMQKQFESRAAIEILDITDVPMFNQSDNQTNSAIIQSFNEKIIASDGVIIATPEYNHSIPSSLKSLLEWLSFEIHPLAGKPVMIIGASQGTQGSSRAQLHLRQILDAPGVEANVMPGYEFLLGSAHKAFDEAGNLNSEGTIDFLEICFLRFLRFAKISNQLNEEEEFTYKPGVYEVNAIGHSGNLPMKVSFSANRIESIDIDAKGETEGIADVVFVRIPNKIIEGQTLNVDALSGASETSNAVINGVAKAVKLAGVNPDILKRRAKPASSQMKDDEEYTCDVVVVGGGGAGLSAAATALQHGASAIVLEKYPAVGGNTIRSGGPVNAADPLWQQQFNENPGERQTIENLLSTDESLIHPEYIDDFQALKEEFTAYQEKFGTQKAYLFDSPLLHRMQTYFGGKRTDLNGNTIYGQYDLVKVLTDRALESVQWLEDIGVEYDKSIVFAPVGALWRRGHKPVKSYGSAFIISLSQYVEENGGQIITDTPVKQLIIEDGKIAGVIATGVNGQKITVHAKAVVLASGGFGANTQMLKEYNTYWSHIDDDIKTTNSYAMTGDGISLGKSAGAALTGMGFTQMMPVADPETGELFSGLQVPPENFVIVNKKGERFVNEFSGRDVLTKAAIEQGSLFYLIADDEIKKTAANTSQEKIDRQVEAGTLFKADTIEELAVKVGMDPQVLRTTIDKYNSYVDAGFDPEFHKDTFSLKVEKAPFYATPRKPAVHHTMGGIKIDTETRVLNENGQPIAHLYAAGEVAGGIHAGNRLGGNALTDIFTFGRIAGKTAVEEMNHVSNVKIER</sequence>
<dbReference type="EC" id="1.3.99.33" evidence="2 8"/>
<keyword evidence="11" id="KW-1185">Reference proteome</keyword>
<evidence type="ECO:0000256" key="1">
    <source>
        <dbReference type="ARBA" id="ARBA00008040"/>
    </source>
</evidence>
<dbReference type="InterPro" id="IPR027477">
    <property type="entry name" value="Succ_DH/fumarate_Rdtase_cat_sf"/>
</dbReference>
<dbReference type="Gene3D" id="3.50.50.60">
    <property type="entry name" value="FAD/NAD(P)-binding domain"/>
    <property type="match status" value="2"/>
</dbReference>
<dbReference type="NCBIfam" id="TIGR01813">
    <property type="entry name" value="flavo_cyto_c"/>
    <property type="match status" value="1"/>
</dbReference>